<organism evidence="1 2">
    <name type="scientific">Limibacillus halophilus</name>
    <dbReference type="NCBI Taxonomy" id="1579333"/>
    <lineage>
        <taxon>Bacteria</taxon>
        <taxon>Pseudomonadati</taxon>
        <taxon>Pseudomonadota</taxon>
        <taxon>Alphaproteobacteria</taxon>
        <taxon>Rhodospirillales</taxon>
        <taxon>Rhodovibrionaceae</taxon>
        <taxon>Limibacillus</taxon>
    </lineage>
</organism>
<proteinExistence type="predicted"/>
<name>A0A839ST91_9PROT</name>
<keyword evidence="2" id="KW-1185">Reference proteome</keyword>
<dbReference type="InterPro" id="IPR018641">
    <property type="entry name" value="Trfase_1_rSAM/seldom-assoc"/>
</dbReference>
<comment type="caution">
    <text evidence="1">The sequence shown here is derived from an EMBL/GenBank/DDBJ whole genome shotgun (WGS) entry which is preliminary data.</text>
</comment>
<sequence>MTLGPLQRHLVIFARAPRLGTVKTRLARDLGAVAAWRFHRDTTAALLRRLGCDRRWTAWLAVTPDPKTASGPDGGGAGGSGGLWPLPRGVRLLGQGQGDLGRRMARVFTVLPPGPLVIVGSDIPGIERADIASAFQSLQRHDAVLGPSEDGGYWLIGLRRGLANGALRHAPFDQVRWGGSSSRADTAANLAAQGANLALLRPLIDIDTADDLARWRSSA</sequence>
<dbReference type="EMBL" id="JACHXA010000006">
    <property type="protein sequence ID" value="MBB3066021.1"/>
    <property type="molecule type" value="Genomic_DNA"/>
</dbReference>
<gene>
    <name evidence="1" type="ORF">FHR98_002324</name>
</gene>
<protein>
    <recommendedName>
        <fullName evidence="3">Glycosyltransferase</fullName>
    </recommendedName>
</protein>
<dbReference type="AlphaFoldDB" id="A0A839ST91"/>
<evidence type="ECO:0000313" key="2">
    <source>
        <dbReference type="Proteomes" id="UP000581135"/>
    </source>
</evidence>
<dbReference type="Gene3D" id="3.90.550.10">
    <property type="entry name" value="Spore Coat Polysaccharide Biosynthesis Protein SpsA, Chain A"/>
    <property type="match status" value="1"/>
</dbReference>
<dbReference type="PANTHER" id="PTHR36529">
    <property type="entry name" value="SLL1095 PROTEIN"/>
    <property type="match status" value="1"/>
</dbReference>
<dbReference type="NCBIfam" id="TIGR04282">
    <property type="entry name" value="glyco_like_cofC"/>
    <property type="match status" value="1"/>
</dbReference>
<reference evidence="1 2" key="1">
    <citation type="submission" date="2020-08" db="EMBL/GenBank/DDBJ databases">
        <title>Genomic Encyclopedia of Type Strains, Phase III (KMG-III): the genomes of soil and plant-associated and newly described type strains.</title>
        <authorList>
            <person name="Whitman W."/>
        </authorList>
    </citation>
    <scope>NUCLEOTIDE SEQUENCE [LARGE SCALE GENOMIC DNA]</scope>
    <source>
        <strain evidence="1 2">CECT 8803</strain>
    </source>
</reference>
<evidence type="ECO:0000313" key="1">
    <source>
        <dbReference type="EMBL" id="MBB3066021.1"/>
    </source>
</evidence>
<dbReference type="Pfam" id="PF09837">
    <property type="entry name" value="DUF2064"/>
    <property type="match status" value="1"/>
</dbReference>
<accession>A0A839ST91</accession>
<dbReference type="InterPro" id="IPR029044">
    <property type="entry name" value="Nucleotide-diphossugar_trans"/>
</dbReference>
<dbReference type="SUPFAM" id="SSF53448">
    <property type="entry name" value="Nucleotide-diphospho-sugar transferases"/>
    <property type="match status" value="1"/>
</dbReference>
<evidence type="ECO:0008006" key="3">
    <source>
        <dbReference type="Google" id="ProtNLM"/>
    </source>
</evidence>
<dbReference type="RefSeq" id="WP_322091250.1">
    <property type="nucleotide sequence ID" value="NZ_JACHXA010000006.1"/>
</dbReference>
<dbReference type="PANTHER" id="PTHR36529:SF1">
    <property type="entry name" value="GLYCOSYLTRANSFERASE"/>
    <property type="match status" value="1"/>
</dbReference>
<dbReference type="Proteomes" id="UP000581135">
    <property type="component" value="Unassembled WGS sequence"/>
</dbReference>